<dbReference type="InterPro" id="IPR027417">
    <property type="entry name" value="P-loop_NTPase"/>
</dbReference>
<dbReference type="InterPro" id="IPR036640">
    <property type="entry name" value="ABC1_TM_sf"/>
</dbReference>
<name>A0A512CZS5_9MICO</name>
<evidence type="ECO:0000256" key="2">
    <source>
        <dbReference type="ARBA" id="ARBA00022448"/>
    </source>
</evidence>
<dbReference type="InterPro" id="IPR039421">
    <property type="entry name" value="Type_1_exporter"/>
</dbReference>
<dbReference type="CDD" id="cd07346">
    <property type="entry name" value="ABC_6TM_exporters"/>
    <property type="match status" value="1"/>
</dbReference>
<protein>
    <submittedName>
        <fullName evidence="14">Multidrug ABC transporter ATP-binding protein</fullName>
    </submittedName>
</protein>
<feature type="transmembrane region" description="Helical" evidence="11">
    <location>
        <begin position="117"/>
        <end position="137"/>
    </location>
</feature>
<keyword evidence="15" id="KW-1185">Reference proteome</keyword>
<keyword evidence="3" id="KW-1003">Cell membrane</keyword>
<proteinExistence type="predicted"/>
<evidence type="ECO:0000313" key="15">
    <source>
        <dbReference type="Proteomes" id="UP000321534"/>
    </source>
</evidence>
<keyword evidence="8 11" id="KW-1133">Transmembrane helix</keyword>
<comment type="caution">
    <text evidence="14">The sequence shown here is derived from an EMBL/GenBank/DDBJ whole genome shotgun (WGS) entry which is preliminary data.</text>
</comment>
<dbReference type="InterPro" id="IPR011527">
    <property type="entry name" value="ABC1_TM_dom"/>
</dbReference>
<gene>
    <name evidence="14" type="ORF">TAE01_15220</name>
</gene>
<dbReference type="InterPro" id="IPR003439">
    <property type="entry name" value="ABC_transporter-like_ATP-bd"/>
</dbReference>
<evidence type="ECO:0000256" key="8">
    <source>
        <dbReference type="ARBA" id="ARBA00022989"/>
    </source>
</evidence>
<feature type="transmembrane region" description="Helical" evidence="11">
    <location>
        <begin position="241"/>
        <end position="259"/>
    </location>
</feature>
<evidence type="ECO:0000256" key="9">
    <source>
        <dbReference type="ARBA" id="ARBA00023136"/>
    </source>
</evidence>
<evidence type="ECO:0000256" key="1">
    <source>
        <dbReference type="ARBA" id="ARBA00004651"/>
    </source>
</evidence>
<feature type="domain" description="ABC transporter" evidence="12">
    <location>
        <begin position="440"/>
        <end position="674"/>
    </location>
</feature>
<organism evidence="14 15">
    <name type="scientific">Terrabacter aerolatus</name>
    <dbReference type="NCBI Taxonomy" id="422442"/>
    <lineage>
        <taxon>Bacteria</taxon>
        <taxon>Bacillati</taxon>
        <taxon>Actinomycetota</taxon>
        <taxon>Actinomycetes</taxon>
        <taxon>Micrococcales</taxon>
        <taxon>Intrasporangiaceae</taxon>
        <taxon>Terrabacter</taxon>
    </lineage>
</organism>
<dbReference type="Pfam" id="PF00664">
    <property type="entry name" value="ABC_membrane"/>
    <property type="match status" value="1"/>
</dbReference>
<evidence type="ECO:0000256" key="5">
    <source>
        <dbReference type="ARBA" id="ARBA00022692"/>
    </source>
</evidence>
<dbReference type="PROSITE" id="PS50893">
    <property type="entry name" value="ABC_TRANSPORTER_2"/>
    <property type="match status" value="1"/>
</dbReference>
<keyword evidence="9 11" id="KW-0472">Membrane</keyword>
<evidence type="ECO:0000256" key="6">
    <source>
        <dbReference type="ARBA" id="ARBA00022741"/>
    </source>
</evidence>
<sequence>MSRADSSVETTGAPATPLGAVQPTSAHRSSLLPEALAAESARTWDAATVTPAVPEELHPPDSASVVERIAALRRRHLLRERRAQEFVADTMNARTGLPIADNRRVVRFLRDLLSQECLLVVAVIVANALAATAGLLVPRLLGELVDSTVADVRAGRVDAALAGANSAALVVAGLVVVQSSFTLAAKFSSTVLGQSVLATAREYIVRAILRLPLSRVESASSGDLVTRVTRDVGTMSESVRWALPEAIVASITVVLTLVAMLSNSALLSLPSIVLMSLALFQVRRYLTRAPKGYLTEGGTYSRINTALTETVEGARTVEALGLSGHRLRRGDEDIEVSGQAERYTMTLRNLLFVVMDVAFSLPRVLVLLLGAIGYAQGWATLGQITTAILYTEALWGPFDMLVHTVDRVQVGIASTTRLLGIATVPPDREAADDRPTGPELVGTDLRYAYRPGHDVLHGIDLDLTTGERLAIVGPSGSGKSTLGRLLSGIHGPRTGSVTVGGVELTSLPLDALRTEVALVTQEHHVFIGSVRDNVVLAREGSSDEQVREALRAVDALDWVERLPDGLDTKLGSGHQVLTPGRAQQIALARLILADPHTIVLDEATSLIDPRTARHLEGSMNALLTGRTVVAIAHRLHTAHDADRIAVVIDGQVAELGSHDELVVRDGEYAALWRAWTS</sequence>
<dbReference type="PANTHER" id="PTHR43394">
    <property type="entry name" value="ATP-DEPENDENT PERMEASE MDL1, MITOCHONDRIAL"/>
    <property type="match status" value="1"/>
</dbReference>
<dbReference type="GO" id="GO:0005886">
    <property type="term" value="C:plasma membrane"/>
    <property type="evidence" value="ECO:0007669"/>
    <property type="project" value="UniProtKB-SubCell"/>
</dbReference>
<evidence type="ECO:0000259" key="13">
    <source>
        <dbReference type="PROSITE" id="PS50929"/>
    </source>
</evidence>
<keyword evidence="7 14" id="KW-0067">ATP-binding</keyword>
<reference evidence="14 15" key="1">
    <citation type="submission" date="2019-07" db="EMBL/GenBank/DDBJ databases">
        <title>Whole genome shotgun sequence of Terrabacter aerolatus NBRC 106305.</title>
        <authorList>
            <person name="Hosoyama A."/>
            <person name="Uohara A."/>
            <person name="Ohji S."/>
            <person name="Ichikawa N."/>
        </authorList>
    </citation>
    <scope>NUCLEOTIDE SEQUENCE [LARGE SCALE GENOMIC DNA]</scope>
    <source>
        <strain evidence="14 15">NBRC 106305</strain>
    </source>
</reference>
<evidence type="ECO:0000256" key="10">
    <source>
        <dbReference type="SAM" id="MobiDB-lite"/>
    </source>
</evidence>
<dbReference type="Gene3D" id="1.20.1560.10">
    <property type="entry name" value="ABC transporter type 1, transmembrane domain"/>
    <property type="match status" value="1"/>
</dbReference>
<dbReference type="Pfam" id="PF00005">
    <property type="entry name" value="ABC_tran"/>
    <property type="match status" value="1"/>
</dbReference>
<dbReference type="GO" id="GO:0015421">
    <property type="term" value="F:ABC-type oligopeptide transporter activity"/>
    <property type="evidence" value="ECO:0007669"/>
    <property type="project" value="TreeGrafter"/>
</dbReference>
<dbReference type="FunFam" id="3.40.50.300:FF:001001">
    <property type="entry name" value="Multidrug ABC transporter ATP-binding protein"/>
    <property type="match status" value="1"/>
</dbReference>
<accession>A0A512CZS5</accession>
<dbReference type="SMART" id="SM00382">
    <property type="entry name" value="AAA"/>
    <property type="match status" value="1"/>
</dbReference>
<feature type="transmembrane region" description="Helical" evidence="11">
    <location>
        <begin position="350"/>
        <end position="375"/>
    </location>
</feature>
<feature type="region of interest" description="Disordered" evidence="10">
    <location>
        <begin position="1"/>
        <end position="26"/>
    </location>
</feature>
<dbReference type="PROSITE" id="PS50929">
    <property type="entry name" value="ABC_TM1F"/>
    <property type="match status" value="1"/>
</dbReference>
<dbReference type="RefSeq" id="WP_147065031.1">
    <property type="nucleotide sequence ID" value="NZ_BAAARO010000013.1"/>
</dbReference>
<feature type="transmembrane region" description="Helical" evidence="11">
    <location>
        <begin position="157"/>
        <end position="177"/>
    </location>
</feature>
<evidence type="ECO:0000313" key="14">
    <source>
        <dbReference type="EMBL" id="GEO29712.1"/>
    </source>
</evidence>
<evidence type="ECO:0000256" key="11">
    <source>
        <dbReference type="SAM" id="Phobius"/>
    </source>
</evidence>
<dbReference type="EMBL" id="BJYX01000006">
    <property type="protein sequence ID" value="GEO29712.1"/>
    <property type="molecule type" value="Genomic_DNA"/>
</dbReference>
<evidence type="ECO:0000256" key="3">
    <source>
        <dbReference type="ARBA" id="ARBA00022475"/>
    </source>
</evidence>
<keyword evidence="6" id="KW-0547">Nucleotide-binding</keyword>
<feature type="domain" description="ABC transmembrane type-1" evidence="13">
    <location>
        <begin position="121"/>
        <end position="409"/>
    </location>
</feature>
<evidence type="ECO:0000259" key="12">
    <source>
        <dbReference type="PROSITE" id="PS50893"/>
    </source>
</evidence>
<dbReference type="AlphaFoldDB" id="A0A512CZS5"/>
<dbReference type="GO" id="GO:0005524">
    <property type="term" value="F:ATP binding"/>
    <property type="evidence" value="ECO:0007669"/>
    <property type="project" value="UniProtKB-KW"/>
</dbReference>
<dbReference type="Gene3D" id="3.40.50.300">
    <property type="entry name" value="P-loop containing nucleotide triphosphate hydrolases"/>
    <property type="match status" value="1"/>
</dbReference>
<evidence type="ECO:0000256" key="7">
    <source>
        <dbReference type="ARBA" id="ARBA00022840"/>
    </source>
</evidence>
<keyword evidence="5 11" id="KW-0812">Transmembrane</keyword>
<feature type="transmembrane region" description="Helical" evidence="11">
    <location>
        <begin position="265"/>
        <end position="282"/>
    </location>
</feature>
<dbReference type="SUPFAM" id="SSF52540">
    <property type="entry name" value="P-loop containing nucleoside triphosphate hydrolases"/>
    <property type="match status" value="1"/>
</dbReference>
<dbReference type="SUPFAM" id="SSF90123">
    <property type="entry name" value="ABC transporter transmembrane region"/>
    <property type="match status" value="1"/>
</dbReference>
<dbReference type="InterPro" id="IPR003593">
    <property type="entry name" value="AAA+_ATPase"/>
</dbReference>
<comment type="subcellular location">
    <subcellularLocation>
        <location evidence="1">Cell membrane</location>
        <topology evidence="1">Multi-pass membrane protein</topology>
    </subcellularLocation>
</comment>
<evidence type="ECO:0000256" key="4">
    <source>
        <dbReference type="ARBA" id="ARBA00022519"/>
    </source>
</evidence>
<dbReference type="PANTHER" id="PTHR43394:SF1">
    <property type="entry name" value="ATP-BINDING CASSETTE SUB-FAMILY B MEMBER 10, MITOCHONDRIAL"/>
    <property type="match status" value="1"/>
</dbReference>
<keyword evidence="4" id="KW-0997">Cell inner membrane</keyword>
<dbReference type="OrthoDB" id="9806127at2"/>
<dbReference type="GO" id="GO:0016887">
    <property type="term" value="F:ATP hydrolysis activity"/>
    <property type="evidence" value="ECO:0007669"/>
    <property type="project" value="InterPro"/>
</dbReference>
<keyword evidence="2" id="KW-0813">Transport</keyword>
<dbReference type="Proteomes" id="UP000321534">
    <property type="component" value="Unassembled WGS sequence"/>
</dbReference>
<feature type="compositionally biased region" description="Polar residues" evidence="10">
    <location>
        <begin position="1"/>
        <end position="10"/>
    </location>
</feature>